<accession>A0ABV2CTL0</accession>
<keyword evidence="3" id="KW-1185">Reference proteome</keyword>
<reference evidence="2 3" key="1">
    <citation type="submission" date="2024-07" db="EMBL/GenBank/DDBJ databases">
        <title>Uliginosibacterium paludis KCTC:42655.</title>
        <authorList>
            <person name="Kim M.K."/>
        </authorList>
    </citation>
    <scope>NUCLEOTIDE SEQUENCE [LARGE SCALE GENOMIC DNA]</scope>
    <source>
        <strain evidence="2 3">KCTC 42655</strain>
    </source>
</reference>
<sequence length="42" mass="4834">MSKERHTTKESKKPAQHNLKEKRAIKHARKHAAEAPAPIIQH</sequence>
<proteinExistence type="predicted"/>
<evidence type="ECO:0000313" key="3">
    <source>
        <dbReference type="Proteomes" id="UP001548590"/>
    </source>
</evidence>
<dbReference type="EMBL" id="JBEWLZ010000009">
    <property type="protein sequence ID" value="MET1491153.1"/>
    <property type="molecule type" value="Genomic_DNA"/>
</dbReference>
<organism evidence="2 3">
    <name type="scientific">Uliginosibacterium paludis</name>
    <dbReference type="NCBI Taxonomy" id="1615952"/>
    <lineage>
        <taxon>Bacteria</taxon>
        <taxon>Pseudomonadati</taxon>
        <taxon>Pseudomonadota</taxon>
        <taxon>Betaproteobacteria</taxon>
        <taxon>Rhodocyclales</taxon>
        <taxon>Zoogloeaceae</taxon>
        <taxon>Uliginosibacterium</taxon>
    </lineage>
</organism>
<comment type="caution">
    <text evidence="2">The sequence shown here is derived from an EMBL/GenBank/DDBJ whole genome shotgun (WGS) entry which is preliminary data.</text>
</comment>
<evidence type="ECO:0000256" key="1">
    <source>
        <dbReference type="SAM" id="MobiDB-lite"/>
    </source>
</evidence>
<feature type="region of interest" description="Disordered" evidence="1">
    <location>
        <begin position="1"/>
        <end position="42"/>
    </location>
</feature>
<feature type="compositionally biased region" description="Basic and acidic residues" evidence="1">
    <location>
        <begin position="1"/>
        <end position="22"/>
    </location>
</feature>
<dbReference type="Proteomes" id="UP001548590">
    <property type="component" value="Unassembled WGS sequence"/>
</dbReference>
<dbReference type="RefSeq" id="WP_345928686.1">
    <property type="nucleotide sequence ID" value="NZ_JBDIVF010000007.1"/>
</dbReference>
<gene>
    <name evidence="2" type="ORF">ABVT11_15040</name>
</gene>
<evidence type="ECO:0000313" key="2">
    <source>
        <dbReference type="EMBL" id="MET1491153.1"/>
    </source>
</evidence>
<protein>
    <submittedName>
        <fullName evidence="2">Uncharacterized protein</fullName>
    </submittedName>
</protein>
<name>A0ABV2CTL0_9RHOO</name>